<keyword evidence="1" id="KW-0472">Membrane</keyword>
<proteinExistence type="predicted"/>
<accession>A0A7J7IJY4</accession>
<comment type="caution">
    <text evidence="2">The sequence shown here is derived from an EMBL/GenBank/DDBJ whole genome shotgun (WGS) entry which is preliminary data.</text>
</comment>
<sequence length="407" mass="45479">MFLDKRPRAVQDSTLLGRVSIATFLGHRGALRTRWRNTCSLSCLSTISAKPFSMVPSLLVGESTSSRRRLLVVLLFLGCILGVVLFRSLGGQGATWRRPTQWPPQRTARDQVRRLLSVGTPGHCTAIIGLSKEPRYPGLARVVQWFGRQPAWHVRYLHGMTADTLRTLGLARHSNLLFFSNPEHIAGVNNVAAASVSHLLCLQWMLRSGCSSIAVFEDDTSLDLLPFWDKPVAELAKKLHPPDRVALQLELKLDAFHLQSGGSGDLKLEELPLNCTERYWIRHRDLITWGAGAYLMSRAGAEKLLHKFGDGDRIDVSLVMSKSSAPDAHMLFSHDDTMFLWPPYAMEWSSSSSVAWSSGEQNWHKNVHHASALVAMSVNIRRAAACSLLGYDHYEQALERSFPMPKH</sequence>
<dbReference type="OrthoDB" id="10364253at2759"/>
<reference evidence="2 3" key="1">
    <citation type="journal article" date="2020" name="J. Phycol.">
        <title>Comparative genome analysis reveals Cyanidiococcus gen. nov., a new extremophilic red algal genus sister to Cyanidioschyzon (Cyanidioschyzonaceae, Rhodophyta).</title>
        <authorList>
            <person name="Liu S.-L."/>
            <person name="Chiang Y.-R."/>
            <person name="Yoon H.S."/>
            <person name="Fu H.-Y."/>
        </authorList>
    </citation>
    <scope>NUCLEOTIDE SEQUENCE [LARGE SCALE GENOMIC DNA]</scope>
    <source>
        <strain evidence="2 3">THAL066</strain>
    </source>
</reference>
<organism evidence="2 3">
    <name type="scientific">Cyanidiococcus yangmingshanensis</name>
    <dbReference type="NCBI Taxonomy" id="2690220"/>
    <lineage>
        <taxon>Eukaryota</taxon>
        <taxon>Rhodophyta</taxon>
        <taxon>Bangiophyceae</taxon>
        <taxon>Cyanidiales</taxon>
        <taxon>Cyanidiaceae</taxon>
        <taxon>Cyanidiococcus</taxon>
    </lineage>
</organism>
<keyword evidence="3" id="KW-1185">Reference proteome</keyword>
<evidence type="ECO:0000313" key="2">
    <source>
        <dbReference type="EMBL" id="KAF6003426.1"/>
    </source>
</evidence>
<feature type="transmembrane region" description="Helical" evidence="1">
    <location>
        <begin position="70"/>
        <end position="89"/>
    </location>
</feature>
<evidence type="ECO:0000313" key="3">
    <source>
        <dbReference type="Proteomes" id="UP000530660"/>
    </source>
</evidence>
<dbReference type="Proteomes" id="UP000530660">
    <property type="component" value="Unassembled WGS sequence"/>
</dbReference>
<protein>
    <submittedName>
        <fullName evidence="2">Uncharacterized protein</fullName>
    </submittedName>
</protein>
<dbReference type="AlphaFoldDB" id="A0A7J7IJY4"/>
<name>A0A7J7IJY4_9RHOD</name>
<gene>
    <name evidence="2" type="ORF">F1559_004720</name>
</gene>
<evidence type="ECO:0000256" key="1">
    <source>
        <dbReference type="SAM" id="Phobius"/>
    </source>
</evidence>
<keyword evidence="1" id="KW-0812">Transmembrane</keyword>
<keyword evidence="1" id="KW-1133">Transmembrane helix</keyword>
<dbReference type="EMBL" id="VWRR01000007">
    <property type="protein sequence ID" value="KAF6003426.1"/>
    <property type="molecule type" value="Genomic_DNA"/>
</dbReference>